<evidence type="ECO:0000313" key="11">
    <source>
        <dbReference type="Proteomes" id="UP000095517"/>
    </source>
</evidence>
<protein>
    <submittedName>
        <fullName evidence="10">N-acetylglucosamine-6-phosphate deacetylase</fullName>
        <ecNumber evidence="10">3.5.1.25</ecNumber>
    </submittedName>
</protein>
<dbReference type="InterPro" id="IPR032466">
    <property type="entry name" value="Metal_Hydrolase"/>
</dbReference>
<proteinExistence type="inferred from homology"/>
<keyword evidence="2 8" id="KW-0479">Metal-binding</keyword>
<sequence>MLTQIINGRILTPQGWLKDGSVLICDGKILEVTNSDLAVIGATVIDARGMTIVPGFVSMHAHGGGGHDFTETTEEAFRTATMAHLKHGATGMFPTLSSTSFERLYQAVDVCENLMKEKDSPILGLHIEGPYLNPKMAGTQYDGFLKTPDENEYIPLLEHTSCIRRWDISPELPGAHDFARYTRSKGIMTAVTHTEAEYDEIKAAYAVGFSHAAHFYNAMPGFHKRREYKYEGTVESVYLTEGMTVEVIADGIHLPATILKLVYKLKGVENTCLVTDALAYAACDGTVPIDPRYIIEDGVCKMADHSALAGSLATMDILVRTMVKKANIPLEDAVRMASETPARLIGVDDRKGTLAKGKDADIVILDKELNVRCVWSMGKIVPGTDILLHK</sequence>
<dbReference type="InterPro" id="IPR006680">
    <property type="entry name" value="Amidohydro-rel"/>
</dbReference>
<feature type="domain" description="Amidohydrolase-related" evidence="9">
    <location>
        <begin position="51"/>
        <end position="381"/>
    </location>
</feature>
<dbReference type="InterPro" id="IPR003764">
    <property type="entry name" value="GlcNAc_6-P_deAcase"/>
</dbReference>
<evidence type="ECO:0000259" key="9">
    <source>
        <dbReference type="Pfam" id="PF01979"/>
    </source>
</evidence>
<evidence type="ECO:0000256" key="3">
    <source>
        <dbReference type="ARBA" id="ARBA00022801"/>
    </source>
</evidence>
<evidence type="ECO:0000313" key="10">
    <source>
        <dbReference type="EMBL" id="CUO11903.1"/>
    </source>
</evidence>
<name>A0A174CFF1_9BACE</name>
<reference evidence="10 11" key="1">
    <citation type="submission" date="2015-09" db="EMBL/GenBank/DDBJ databases">
        <authorList>
            <consortium name="Pathogen Informatics"/>
        </authorList>
    </citation>
    <scope>NUCLEOTIDE SEQUENCE [LARGE SCALE GENOMIC DNA]</scope>
    <source>
        <strain evidence="10 11">2789STDY5608840</strain>
    </source>
</reference>
<comment type="cofactor">
    <cofactor evidence="8">
        <name>a divalent metal cation</name>
        <dbReference type="ChEBI" id="CHEBI:60240"/>
    </cofactor>
    <text evidence="8">Binds 1 divalent metal cation per subunit.</text>
</comment>
<organism evidence="10 11">
    <name type="scientific">Bacteroides finegoldii</name>
    <dbReference type="NCBI Taxonomy" id="338188"/>
    <lineage>
        <taxon>Bacteria</taxon>
        <taxon>Pseudomonadati</taxon>
        <taxon>Bacteroidota</taxon>
        <taxon>Bacteroidia</taxon>
        <taxon>Bacteroidales</taxon>
        <taxon>Bacteroidaceae</taxon>
        <taxon>Bacteroides</taxon>
    </lineage>
</organism>
<feature type="binding site" evidence="8">
    <location>
        <position position="128"/>
    </location>
    <ligand>
        <name>Zn(2+)</name>
        <dbReference type="ChEBI" id="CHEBI:29105"/>
    </ligand>
</feature>
<dbReference type="PANTHER" id="PTHR11113">
    <property type="entry name" value="N-ACETYLGLUCOSAMINE-6-PHOSPHATE DEACETYLASE"/>
    <property type="match status" value="1"/>
</dbReference>
<accession>A0A174CFF1</accession>
<feature type="binding site" evidence="7">
    <location>
        <position position="139"/>
    </location>
    <ligand>
        <name>substrate</name>
    </ligand>
</feature>
<feature type="binding site" evidence="7">
    <location>
        <begin position="308"/>
        <end position="310"/>
    </location>
    <ligand>
        <name>substrate</name>
    </ligand>
</feature>
<feature type="binding site" evidence="8">
    <location>
        <position position="214"/>
    </location>
    <ligand>
        <name>Zn(2+)</name>
        <dbReference type="ChEBI" id="CHEBI:29105"/>
    </ligand>
</feature>
<dbReference type="PANTHER" id="PTHR11113:SF14">
    <property type="entry name" value="N-ACETYLGLUCOSAMINE-6-PHOSPHATE DEACETYLASE"/>
    <property type="match status" value="1"/>
</dbReference>
<evidence type="ECO:0000256" key="8">
    <source>
        <dbReference type="PIRSR" id="PIRSR038994-3"/>
    </source>
</evidence>
<dbReference type="EC" id="3.5.1.25" evidence="10"/>
<feature type="binding site" evidence="7">
    <location>
        <position position="225"/>
    </location>
    <ligand>
        <name>substrate</name>
    </ligand>
</feature>
<dbReference type="SUPFAM" id="SSF51556">
    <property type="entry name" value="Metallo-dependent hydrolases"/>
    <property type="match status" value="1"/>
</dbReference>
<dbReference type="FunFam" id="3.20.20.140:FF:000004">
    <property type="entry name" value="N-acetylglucosamine-6-phosphate deacetylase"/>
    <property type="match status" value="1"/>
</dbReference>
<feature type="binding site" evidence="8">
    <location>
        <position position="193"/>
    </location>
    <ligand>
        <name>Zn(2+)</name>
        <dbReference type="ChEBI" id="CHEBI:29105"/>
    </ligand>
</feature>
<dbReference type="EMBL" id="CYZH01000006">
    <property type="protein sequence ID" value="CUO11903.1"/>
    <property type="molecule type" value="Genomic_DNA"/>
</dbReference>
<evidence type="ECO:0000256" key="2">
    <source>
        <dbReference type="ARBA" id="ARBA00022723"/>
    </source>
</evidence>
<evidence type="ECO:0000256" key="7">
    <source>
        <dbReference type="PIRSR" id="PIRSR038994-2"/>
    </source>
</evidence>
<evidence type="ECO:0000256" key="6">
    <source>
        <dbReference type="PIRSR" id="PIRSR038994-1"/>
    </source>
</evidence>
<gene>
    <name evidence="10" type="primary">nagA_1</name>
    <name evidence="10" type="ORF">ERS852397_01399</name>
</gene>
<dbReference type="Gene3D" id="3.20.20.140">
    <property type="entry name" value="Metal-dependent hydrolases"/>
    <property type="match status" value="1"/>
</dbReference>
<dbReference type="GO" id="GO:0008448">
    <property type="term" value="F:N-acetylglucosamine-6-phosphate deacetylase activity"/>
    <property type="evidence" value="ECO:0007669"/>
    <property type="project" value="UniProtKB-EC"/>
</dbReference>
<dbReference type="AlphaFoldDB" id="A0A174CFF1"/>
<evidence type="ECO:0000256" key="4">
    <source>
        <dbReference type="ARBA" id="ARBA00023277"/>
    </source>
</evidence>
<dbReference type="PIRSF" id="PIRSF038994">
    <property type="entry name" value="NagA"/>
    <property type="match status" value="1"/>
</dbReference>
<dbReference type="STRING" id="338188.ERS852397_01399"/>
<dbReference type="Proteomes" id="UP000095517">
    <property type="component" value="Unassembled WGS sequence"/>
</dbReference>
<dbReference type="Pfam" id="PF01979">
    <property type="entry name" value="Amidohydro_1"/>
    <property type="match status" value="1"/>
</dbReference>
<feature type="binding site" evidence="7">
    <location>
        <position position="253"/>
    </location>
    <ligand>
        <name>substrate</name>
    </ligand>
</feature>
<evidence type="ECO:0000256" key="5">
    <source>
        <dbReference type="PIRNR" id="PIRNR038994"/>
    </source>
</evidence>
<dbReference type="GO" id="GO:0006046">
    <property type="term" value="P:N-acetylglucosamine catabolic process"/>
    <property type="evidence" value="ECO:0007669"/>
    <property type="project" value="TreeGrafter"/>
</dbReference>
<evidence type="ECO:0000256" key="1">
    <source>
        <dbReference type="ARBA" id="ARBA00010716"/>
    </source>
</evidence>
<keyword evidence="3 5" id="KW-0378">Hydrolase</keyword>
<comment type="similarity">
    <text evidence="1 5">Belongs to the metallo-dependent hydrolases superfamily. NagA family.</text>
</comment>
<dbReference type="GO" id="GO:0046872">
    <property type="term" value="F:metal ion binding"/>
    <property type="evidence" value="ECO:0007669"/>
    <property type="project" value="UniProtKB-KW"/>
</dbReference>
<dbReference type="SUPFAM" id="SSF51338">
    <property type="entry name" value="Composite domain of metallo-dependent hydrolases"/>
    <property type="match status" value="1"/>
</dbReference>
<keyword evidence="4 5" id="KW-0119">Carbohydrate metabolism</keyword>
<dbReference type="RefSeq" id="WP_022276420.1">
    <property type="nucleotide sequence ID" value="NZ_CABIXA010000006.1"/>
</dbReference>
<dbReference type="InterPro" id="IPR011059">
    <property type="entry name" value="Metal-dep_hydrolase_composite"/>
</dbReference>
<feature type="active site" description="Proton donor/acceptor" evidence="6">
    <location>
        <position position="276"/>
    </location>
</feature>
<dbReference type="NCBIfam" id="TIGR00221">
    <property type="entry name" value="nagA"/>
    <property type="match status" value="1"/>
</dbReference>
<dbReference type="CDD" id="cd00854">
    <property type="entry name" value="NagA"/>
    <property type="match status" value="1"/>
</dbReference>
<feature type="binding site" evidence="7">
    <location>
        <begin position="217"/>
        <end position="218"/>
    </location>
    <ligand>
        <name>substrate</name>
    </ligand>
</feature>
<dbReference type="Gene3D" id="2.30.40.10">
    <property type="entry name" value="Urease, subunit C, domain 1"/>
    <property type="match status" value="1"/>
</dbReference>